<dbReference type="InterPro" id="IPR005638">
    <property type="entry name" value="Pest_crys_dom-III"/>
</dbReference>
<dbReference type="GO" id="GO:0001907">
    <property type="term" value="P:symbiont-mediated killing of host cell"/>
    <property type="evidence" value="ECO:0007669"/>
    <property type="project" value="InterPro"/>
</dbReference>
<reference evidence="9" key="2">
    <citation type="journal article" date="2012" name="J. Invertebr. Pathol.">
        <title>Characterization of a new highly mosquitocidal isolate of Bacillusthuringiensis--an alternative to Bti?</title>
        <authorList>
            <person name="Zhang W."/>
            <person name="Crickmore N."/>
            <person name="George Z."/>
            <person name="Xie L."/>
            <person name="He Y.Q."/>
            <person name="Li Y."/>
            <person name="Tang J.L."/>
            <person name="Tian L."/>
            <person name="Wang X."/>
            <person name="Fang X."/>
        </authorList>
    </citation>
    <scope>NUCLEOTIDE SEQUENCE</scope>
    <source>
        <strain evidence="9">S2160-1</strain>
    </source>
</reference>
<dbReference type="Gene3D" id="2.60.120.260">
    <property type="entry name" value="Galactose-binding domain-like"/>
    <property type="match status" value="1"/>
</dbReference>
<dbReference type="InterPro" id="IPR036399">
    <property type="entry name" value="Pest_cryst_cen_dom_sf"/>
</dbReference>
<dbReference type="CDD" id="cd04085">
    <property type="entry name" value="delta_endotoxin_C"/>
    <property type="match status" value="1"/>
</dbReference>
<reference evidence="9" key="1">
    <citation type="submission" date="2010-01" db="EMBL/GenBank/DDBJ databases">
        <authorList>
            <person name="Zhang W.F."/>
            <person name="Fang X.J."/>
        </authorList>
    </citation>
    <scope>NUCLEOTIDE SEQUENCE</scope>
    <source>
        <strain evidence="9">S2160-1</strain>
    </source>
</reference>
<feature type="domain" description="Pesticidal crystal protein" evidence="8">
    <location>
        <begin position="77"/>
        <end position="285"/>
    </location>
</feature>
<dbReference type="SUPFAM" id="SSF51096">
    <property type="entry name" value="delta-Endotoxin (insectocide), middle domain"/>
    <property type="match status" value="1"/>
</dbReference>
<evidence type="ECO:0000256" key="1">
    <source>
        <dbReference type="ARBA" id="ARBA00007819"/>
    </source>
</evidence>
<evidence type="ECO:0000256" key="3">
    <source>
        <dbReference type="ARBA" id="ARBA00022969"/>
    </source>
</evidence>
<keyword evidence="4" id="KW-0843">Virulence</keyword>
<dbReference type="GO" id="GO:0005102">
    <property type="term" value="F:signaling receptor binding"/>
    <property type="evidence" value="ECO:0007669"/>
    <property type="project" value="InterPro"/>
</dbReference>
<evidence type="ECO:0000259" key="7">
    <source>
        <dbReference type="Pfam" id="PF03944"/>
    </source>
</evidence>
<evidence type="ECO:0000256" key="4">
    <source>
        <dbReference type="ARBA" id="ARBA00023026"/>
    </source>
</evidence>
<accession>E9K6H8</accession>
<dbReference type="SUPFAM" id="SSF49785">
    <property type="entry name" value="Galactose-binding domain-like"/>
    <property type="match status" value="1"/>
</dbReference>
<protein>
    <recommendedName>
        <fullName evidence="5">Crystaline entomocidal protoxin</fullName>
    </recommendedName>
</protein>
<dbReference type="PANTHER" id="PTHR37003">
    <property type="entry name" value="ENDOTOXIN_N DOMAIN-CONTAINING PROTEIN-RELATED"/>
    <property type="match status" value="1"/>
</dbReference>
<dbReference type="GO" id="GO:0090729">
    <property type="term" value="F:toxin activity"/>
    <property type="evidence" value="ECO:0007669"/>
    <property type="project" value="UniProtKB-KW"/>
</dbReference>
<evidence type="ECO:0000256" key="5">
    <source>
        <dbReference type="ARBA" id="ARBA00029653"/>
    </source>
</evidence>
<organism evidence="9">
    <name type="scientific">Bacillus thuringiensis</name>
    <dbReference type="NCBI Taxonomy" id="1428"/>
    <lineage>
        <taxon>Bacteria</taxon>
        <taxon>Bacillati</taxon>
        <taxon>Bacillota</taxon>
        <taxon>Bacilli</taxon>
        <taxon>Bacillales</taxon>
        <taxon>Bacillaceae</taxon>
        <taxon>Bacillus</taxon>
        <taxon>Bacillus cereus group</taxon>
    </lineage>
</organism>
<keyword evidence="3" id="KW-0749">Sporulation</keyword>
<evidence type="ECO:0000259" key="6">
    <source>
        <dbReference type="Pfam" id="PF00555"/>
    </source>
</evidence>
<dbReference type="SUPFAM" id="SSF56849">
    <property type="entry name" value="delta-Endotoxin (insectocide), N-terminal domain"/>
    <property type="match status" value="1"/>
</dbReference>
<dbReference type="InterPro" id="IPR038979">
    <property type="entry name" value="Pest_crys"/>
</dbReference>
<evidence type="ECO:0000259" key="8">
    <source>
        <dbReference type="Pfam" id="PF03945"/>
    </source>
</evidence>
<dbReference type="SMR" id="E9K6H8"/>
<dbReference type="AlphaFoldDB" id="E9K6H8"/>
<dbReference type="Pfam" id="PF03945">
    <property type="entry name" value="Endotoxin_N"/>
    <property type="match status" value="1"/>
</dbReference>
<dbReference type="InterPro" id="IPR001178">
    <property type="entry name" value="Pest_cryst_dom_II"/>
</dbReference>
<feature type="domain" description="Pesticidal crystal protein" evidence="6">
    <location>
        <begin position="301"/>
        <end position="489"/>
    </location>
</feature>
<keyword evidence="2" id="KW-0800">Toxin</keyword>
<feature type="domain" description="Pesticidal crystal protein" evidence="7">
    <location>
        <begin position="500"/>
        <end position="654"/>
    </location>
</feature>
<name>E9K6H8_BACTU</name>
<dbReference type="Pfam" id="PF03944">
    <property type="entry name" value="Endotoxin_C"/>
    <property type="match status" value="1"/>
</dbReference>
<dbReference type="InterPro" id="IPR036716">
    <property type="entry name" value="Pest_crys_N_sf"/>
</dbReference>
<sequence length="679" mass="76292">MNSYQNTNEYEILDASPSYSNMTNSYPRYPLANNRQGSMKNTNYKDWLAMCEGNVEGLFLTDEQMVSIVGAAISKLLGFVPVVGDILSSLADTYWPKIAGQEADTRVWAGLIRHTANLIDNRDVDRVIGQATANVMSLYAALGVYNRFLEQWKSPVKPYAGLADEIRAQMSTLHLLFTTKIISDFTIQGYEAILLPSYANAASLHLLLLRDISIYGEKLGFDSKTLQAYHNEQVKFTTDYTAHCIKTYNLNLNAQKSKGWVAFNQYRRDMTLTVLDLIALFPSYDTHRYPADEKNVKKLSNTELTREIYTALTESSPSKTVEAMEESLTRGPHLFTWPKRLDFWTFNYNMYPDTRYLSANRIGFSYTNSSEIEDSGIYGSPTFGTVLTHQIPLNSNVYRTSITDTTAVPNQVTKMDFYKIDGTNASYNSNITPVPANLRTTFFGFSSDANRPPNQPTVQDYNNILSYIKTDIIGGHQARVSFAWTHKGVNPNNQILTDNVTQVPAVKSSLLNAPARVIKGPGHTGGDLVALLNNGTQAGTMQIQCKTGSFTETSRRYGIRMRYAANNAFTVSLSYTLQGGNPIGITFGTERTFSRTNNIIPTDLKYEEFKYKEYNQIITMNSPQNTIVTIDIRQLNPSSNDQLIIDRIEFIPITQSVLDYTEEQNLETAQAVVDNLFTN</sequence>
<dbReference type="PANTHER" id="PTHR37003:SF2">
    <property type="entry name" value="PESTICIDAL CRYSTAL PROTEIN N-TERMINAL DOMAIN-CONTAINING PROTEIN"/>
    <property type="match status" value="1"/>
</dbReference>
<dbReference type="EMBL" id="GU446675">
    <property type="protein sequence ID" value="ADV57668.1"/>
    <property type="molecule type" value="Genomic_DNA"/>
</dbReference>
<comment type="similarity">
    <text evidence="1">Belongs to the delta endotoxin family.</text>
</comment>
<dbReference type="Gene3D" id="1.20.190.10">
    <property type="entry name" value="Pesticidal crystal protein, N-terminal domain"/>
    <property type="match status" value="1"/>
</dbReference>
<dbReference type="Gene3D" id="2.100.10.10">
    <property type="entry name" value="Pesticidal crystal protein, central domain"/>
    <property type="match status" value="1"/>
</dbReference>
<dbReference type="Pfam" id="PF00555">
    <property type="entry name" value="Endotoxin_M"/>
    <property type="match status" value="1"/>
</dbReference>
<dbReference type="GO" id="GO:0030435">
    <property type="term" value="P:sporulation resulting in formation of a cellular spore"/>
    <property type="evidence" value="ECO:0007669"/>
    <property type="project" value="UniProtKB-KW"/>
</dbReference>
<dbReference type="InterPro" id="IPR008979">
    <property type="entry name" value="Galactose-bd-like_sf"/>
</dbReference>
<dbReference type="InterPro" id="IPR005639">
    <property type="entry name" value="Pest_crys_dom_I"/>
</dbReference>
<proteinExistence type="inferred from homology"/>
<evidence type="ECO:0000256" key="2">
    <source>
        <dbReference type="ARBA" id="ARBA00022656"/>
    </source>
</evidence>
<evidence type="ECO:0000313" key="9">
    <source>
        <dbReference type="EMBL" id="ADV57668.1"/>
    </source>
</evidence>